<accession>A0ABY2CGK3</accession>
<organism evidence="2 3">
    <name type="scientific">Methylomonas methanica</name>
    <dbReference type="NCBI Taxonomy" id="421"/>
    <lineage>
        <taxon>Bacteria</taxon>
        <taxon>Pseudomonadati</taxon>
        <taxon>Pseudomonadota</taxon>
        <taxon>Gammaproteobacteria</taxon>
        <taxon>Methylococcales</taxon>
        <taxon>Methylococcaceae</taxon>
        <taxon>Methylomonas</taxon>
    </lineage>
</organism>
<keyword evidence="3" id="KW-1185">Reference proteome</keyword>
<dbReference type="EMBL" id="SMCN01000037">
    <property type="protein sequence ID" value="TCV75188.1"/>
    <property type="molecule type" value="Genomic_DNA"/>
</dbReference>
<evidence type="ECO:0000256" key="1">
    <source>
        <dbReference type="SAM" id="MobiDB-lite"/>
    </source>
</evidence>
<comment type="caution">
    <text evidence="2">The sequence shown here is derived from an EMBL/GenBank/DDBJ whole genome shotgun (WGS) entry which is preliminary data.</text>
</comment>
<proteinExistence type="predicted"/>
<dbReference type="Pfam" id="PF13689">
    <property type="entry name" value="DUF4154"/>
    <property type="match status" value="1"/>
</dbReference>
<name>A0ABY2CGK3_METMH</name>
<evidence type="ECO:0000313" key="2">
    <source>
        <dbReference type="EMBL" id="TCV75188.1"/>
    </source>
</evidence>
<dbReference type="InterPro" id="IPR025293">
    <property type="entry name" value="YfiR/HmsC-like"/>
</dbReference>
<evidence type="ECO:0000313" key="3">
    <source>
        <dbReference type="Proteomes" id="UP000295649"/>
    </source>
</evidence>
<sequence>MSRVLQKAYTGLRRSRRSRDRGTLSGRQGRSSAFAMPVSALSKMLLLPLLLSSHLCHAEAASEAAVKVAFLYNFFKFIEWPESANTQNRYTLCLSSHTDFGDHILMLEGKTVNGKPLDVVRNIAAKDLKSCHLIFIDAADNPGDYARELKGAPIVTVSDKSGFINQGGTIGLIQDGNRLSFEINLETANSGSTRISAQLLKLAKNILAGK</sequence>
<gene>
    <name evidence="2" type="ORF">EDE11_13722</name>
</gene>
<dbReference type="Proteomes" id="UP000295649">
    <property type="component" value="Unassembled WGS sequence"/>
</dbReference>
<dbReference type="RefSeq" id="WP_243692576.1">
    <property type="nucleotide sequence ID" value="NZ_LUUF01000100.1"/>
</dbReference>
<protein>
    <submittedName>
        <fullName evidence="2">Uncharacterized protein DUF4154</fullName>
    </submittedName>
</protein>
<reference evidence="2 3" key="1">
    <citation type="submission" date="2019-03" db="EMBL/GenBank/DDBJ databases">
        <title>Systems level insights into methane cycling in arid and semi-arid ecosystems.</title>
        <authorList>
            <person name="Kalyuzhnaya M."/>
        </authorList>
    </citation>
    <scope>NUCLEOTIDE SEQUENCE [LARGE SCALE GENOMIC DNA]</scope>
    <source>
        <strain evidence="2 3">S-1</strain>
    </source>
</reference>
<feature type="region of interest" description="Disordered" evidence="1">
    <location>
        <begin position="1"/>
        <end position="29"/>
    </location>
</feature>